<organism evidence="7 8">
    <name type="scientific">Ralstonia chuxiongensis</name>
    <dbReference type="NCBI Taxonomy" id="2957504"/>
    <lineage>
        <taxon>Bacteria</taxon>
        <taxon>Pseudomonadati</taxon>
        <taxon>Pseudomonadota</taxon>
        <taxon>Betaproteobacteria</taxon>
        <taxon>Burkholderiales</taxon>
        <taxon>Burkholderiaceae</taxon>
        <taxon>Ralstonia</taxon>
    </lineage>
</organism>
<feature type="transmembrane region" description="Helical" evidence="5">
    <location>
        <begin position="338"/>
        <end position="359"/>
    </location>
</feature>
<feature type="domain" description="OmpA-like" evidence="6">
    <location>
        <begin position="438"/>
        <end position="556"/>
    </location>
</feature>
<proteinExistence type="predicted"/>
<dbReference type="RefSeq" id="WP_253540695.1">
    <property type="nucleotide sequence ID" value="NZ_JAMYWC010000006.1"/>
</dbReference>
<keyword evidence="2 3" id="KW-0472">Membrane</keyword>
<name>A0AA41WYM5_9RALS</name>
<comment type="caution">
    <text evidence="7">The sequence shown here is derived from an EMBL/GenBank/DDBJ whole genome shotgun (WGS) entry which is preliminary data.</text>
</comment>
<evidence type="ECO:0000256" key="2">
    <source>
        <dbReference type="ARBA" id="ARBA00023136"/>
    </source>
</evidence>
<reference evidence="8" key="1">
    <citation type="journal article" date="2023" name="Front. Microbiol.">
        <title>Ralstonia chuxiongensis sp. nov., Ralstonia mojiangensis sp. nov., and Ralstonia soli sp. nov., isolated from tobacco fields, are three novel species in the family Burkholderiaceae.</title>
        <authorList>
            <person name="Lu C.H."/>
            <person name="Zhang Y.Y."/>
            <person name="Jiang N."/>
            <person name="Chen W."/>
            <person name="Shao X."/>
            <person name="Zhao Z.M."/>
            <person name="Lu W.L."/>
            <person name="Hu X."/>
            <person name="Xi Y.X."/>
            <person name="Zou S.Y."/>
            <person name="Wei Q.J."/>
            <person name="Lin Z.L."/>
            <person name="Gong L."/>
            <person name="Gai X.T."/>
            <person name="Zhang L.Q."/>
            <person name="Li J.Y."/>
            <person name="Jin Y."/>
            <person name="Xia Z.Y."/>
        </authorList>
    </citation>
    <scope>NUCLEOTIDE SEQUENCE [LARGE SCALE GENOMIC DNA]</scope>
    <source>
        <strain evidence="8">21YRMH01-3</strain>
    </source>
</reference>
<dbReference type="SUPFAM" id="SSF103088">
    <property type="entry name" value="OmpA-like"/>
    <property type="match status" value="1"/>
</dbReference>
<dbReference type="CDD" id="cd07185">
    <property type="entry name" value="OmpA_C-like"/>
    <property type="match status" value="1"/>
</dbReference>
<dbReference type="InterPro" id="IPR006664">
    <property type="entry name" value="OMP_bac"/>
</dbReference>
<keyword evidence="5" id="KW-0812">Transmembrane</keyword>
<keyword evidence="8" id="KW-1185">Reference proteome</keyword>
<feature type="region of interest" description="Disordered" evidence="4">
    <location>
        <begin position="528"/>
        <end position="574"/>
    </location>
</feature>
<gene>
    <name evidence="7" type="ORF">NKG59_20675</name>
</gene>
<evidence type="ECO:0000256" key="1">
    <source>
        <dbReference type="ARBA" id="ARBA00004442"/>
    </source>
</evidence>
<feature type="compositionally biased region" description="Polar residues" evidence="4">
    <location>
        <begin position="562"/>
        <end position="574"/>
    </location>
</feature>
<dbReference type="PANTHER" id="PTHR30329:SF20">
    <property type="entry name" value="EXPORTED PROTEIN"/>
    <property type="match status" value="1"/>
</dbReference>
<evidence type="ECO:0000256" key="4">
    <source>
        <dbReference type="SAM" id="MobiDB-lite"/>
    </source>
</evidence>
<evidence type="ECO:0000256" key="3">
    <source>
        <dbReference type="PROSITE-ProRule" id="PRU00473"/>
    </source>
</evidence>
<feature type="transmembrane region" description="Helical" evidence="5">
    <location>
        <begin position="7"/>
        <end position="26"/>
    </location>
</feature>
<feature type="transmembrane region" description="Helical" evidence="5">
    <location>
        <begin position="32"/>
        <end position="53"/>
    </location>
</feature>
<evidence type="ECO:0000259" key="6">
    <source>
        <dbReference type="PROSITE" id="PS51123"/>
    </source>
</evidence>
<feature type="compositionally biased region" description="Basic and acidic residues" evidence="4">
    <location>
        <begin position="530"/>
        <end position="540"/>
    </location>
</feature>
<evidence type="ECO:0000313" key="7">
    <source>
        <dbReference type="EMBL" id="MCP1174784.1"/>
    </source>
</evidence>
<dbReference type="InterPro" id="IPR050330">
    <property type="entry name" value="Bact_OuterMem_StrucFunc"/>
</dbReference>
<sequence>MRRLTGYPIRTLFVWFSALVLFWLGACSPWPAAWNTGIAIAVVLADCIALIVVTRRIRAQLAASRQVLASIDGALQSLPGDTRRNTPLVLSVGEPTGVLTQAFGTDVVQITDTAIWVRVDEPTRLKHIADALKRWRDGQGPDAVAYLVDADSAVDDAASTASTRHWRTAVDEASRAVGYALPVCVAIYAGEAGIGSRAGPEACPWFGVSGALPPDRQALADQVANTACAHGRWVASEDRLRWANRVTRLDASARWAAETVLPALADGGRGARPINLAGFGLTMAPGHPSSASLVGRYAVAITGLALSAPSGMRTRLPLPDALLRGIALQPIRRASPRALAHAFVGLAAAFCAAAVASAWQNRGLVTRVQSNMARYQAIPAARDAARLDTLATIKHDRDELERYARMGVPPRLGLGFYRAGALLPSVNTLIASYQPPPPPPSMIELDALSLFNSGSAVLNPGSNRVMFGTLEMIKSHPNKRVLVAGHTDSVGKPASNQKLSEARAASVRDWLADTSGIAPSHFAIQGYGDTRPKASNDTDAGRAANRRVEITLIPDCRDEQTTDSPPGQSACSFE</sequence>
<dbReference type="AlphaFoldDB" id="A0AA41WYM5"/>
<comment type="subcellular location">
    <subcellularLocation>
        <location evidence="1">Cell outer membrane</location>
    </subcellularLocation>
</comment>
<dbReference type="EMBL" id="JAMYWC010000006">
    <property type="protein sequence ID" value="MCP1174784.1"/>
    <property type="molecule type" value="Genomic_DNA"/>
</dbReference>
<dbReference type="Pfam" id="PF00691">
    <property type="entry name" value="OmpA"/>
    <property type="match status" value="1"/>
</dbReference>
<dbReference type="InterPro" id="IPR006665">
    <property type="entry name" value="OmpA-like"/>
</dbReference>
<evidence type="ECO:0000313" key="8">
    <source>
        <dbReference type="Proteomes" id="UP001162793"/>
    </source>
</evidence>
<dbReference type="PANTHER" id="PTHR30329">
    <property type="entry name" value="STATOR ELEMENT OF FLAGELLAR MOTOR COMPLEX"/>
    <property type="match status" value="1"/>
</dbReference>
<dbReference type="PROSITE" id="PS51123">
    <property type="entry name" value="OMPA_2"/>
    <property type="match status" value="1"/>
</dbReference>
<accession>A0AA41WYM5</accession>
<evidence type="ECO:0000256" key="5">
    <source>
        <dbReference type="SAM" id="Phobius"/>
    </source>
</evidence>
<dbReference type="PROSITE" id="PS51257">
    <property type="entry name" value="PROKAR_LIPOPROTEIN"/>
    <property type="match status" value="1"/>
</dbReference>
<keyword evidence="5" id="KW-1133">Transmembrane helix</keyword>
<dbReference type="InterPro" id="IPR036737">
    <property type="entry name" value="OmpA-like_sf"/>
</dbReference>
<dbReference type="GO" id="GO:0009279">
    <property type="term" value="C:cell outer membrane"/>
    <property type="evidence" value="ECO:0007669"/>
    <property type="project" value="UniProtKB-SubCell"/>
</dbReference>
<protein>
    <submittedName>
        <fullName evidence="7">OmpA family protein</fullName>
    </submittedName>
</protein>
<dbReference type="PRINTS" id="PR01021">
    <property type="entry name" value="OMPADOMAIN"/>
</dbReference>
<dbReference type="Gene3D" id="3.30.1330.60">
    <property type="entry name" value="OmpA-like domain"/>
    <property type="match status" value="1"/>
</dbReference>
<dbReference type="Proteomes" id="UP001162793">
    <property type="component" value="Unassembled WGS sequence"/>
</dbReference>